<protein>
    <submittedName>
        <fullName evidence="2">Uncharacterized protein</fullName>
    </submittedName>
</protein>
<feature type="region of interest" description="Disordered" evidence="1">
    <location>
        <begin position="109"/>
        <end position="166"/>
    </location>
</feature>
<dbReference type="AlphaFoldDB" id="A0A4Z2H095"/>
<dbReference type="EMBL" id="SRLO01000362">
    <property type="protein sequence ID" value="TNN59179.1"/>
    <property type="molecule type" value="Genomic_DNA"/>
</dbReference>
<feature type="compositionally biased region" description="Polar residues" evidence="1">
    <location>
        <begin position="111"/>
        <end position="124"/>
    </location>
</feature>
<keyword evidence="3" id="KW-1185">Reference proteome</keyword>
<accession>A0A4Z2H095</accession>
<dbReference type="Proteomes" id="UP000314294">
    <property type="component" value="Unassembled WGS sequence"/>
</dbReference>
<evidence type="ECO:0000313" key="2">
    <source>
        <dbReference type="EMBL" id="TNN59179.1"/>
    </source>
</evidence>
<reference evidence="2 3" key="1">
    <citation type="submission" date="2019-03" db="EMBL/GenBank/DDBJ databases">
        <title>First draft genome of Liparis tanakae, snailfish: a comprehensive survey of snailfish specific genes.</title>
        <authorList>
            <person name="Kim W."/>
            <person name="Song I."/>
            <person name="Jeong J.-H."/>
            <person name="Kim D."/>
            <person name="Kim S."/>
            <person name="Ryu S."/>
            <person name="Song J.Y."/>
            <person name="Lee S.K."/>
        </authorList>
    </citation>
    <scope>NUCLEOTIDE SEQUENCE [LARGE SCALE GENOMIC DNA]</scope>
    <source>
        <tissue evidence="2">Muscle</tissue>
    </source>
</reference>
<evidence type="ECO:0000313" key="3">
    <source>
        <dbReference type="Proteomes" id="UP000314294"/>
    </source>
</evidence>
<name>A0A4Z2H095_9TELE</name>
<gene>
    <name evidence="2" type="ORF">EYF80_030629</name>
</gene>
<feature type="compositionally biased region" description="Basic and acidic residues" evidence="1">
    <location>
        <begin position="128"/>
        <end position="150"/>
    </location>
</feature>
<organism evidence="2 3">
    <name type="scientific">Liparis tanakae</name>
    <name type="common">Tanaka's snailfish</name>
    <dbReference type="NCBI Taxonomy" id="230148"/>
    <lineage>
        <taxon>Eukaryota</taxon>
        <taxon>Metazoa</taxon>
        <taxon>Chordata</taxon>
        <taxon>Craniata</taxon>
        <taxon>Vertebrata</taxon>
        <taxon>Euteleostomi</taxon>
        <taxon>Actinopterygii</taxon>
        <taxon>Neopterygii</taxon>
        <taxon>Teleostei</taxon>
        <taxon>Neoteleostei</taxon>
        <taxon>Acanthomorphata</taxon>
        <taxon>Eupercaria</taxon>
        <taxon>Perciformes</taxon>
        <taxon>Cottioidei</taxon>
        <taxon>Cottales</taxon>
        <taxon>Liparidae</taxon>
        <taxon>Liparis</taxon>
    </lineage>
</organism>
<comment type="caution">
    <text evidence="2">The sequence shown here is derived from an EMBL/GenBank/DDBJ whole genome shotgun (WGS) entry which is preliminary data.</text>
</comment>
<evidence type="ECO:0000256" key="1">
    <source>
        <dbReference type="SAM" id="MobiDB-lite"/>
    </source>
</evidence>
<proteinExistence type="predicted"/>
<sequence length="193" mass="21123">MEGSLSLGQRTILENPQIVSALGALFSGGNRRSGSSTVLQRLHSHVVYGRGCVPPSSSYSFSFFWLLLLIHLSSSSSLLLPLPSSGEKMISIQSPTVLKLLASVPERRSSRSNTGLGMNRETPTSFYEYEKSEERESARSRESGYNEDRPGPVLIQGSSCDPCSPTSSPLSQALGLFFFLHYEMEGRGQRRDG</sequence>